<proteinExistence type="predicted"/>
<comment type="caution">
    <text evidence="2">The sequence shown here is derived from an EMBL/GenBank/DDBJ whole genome shotgun (WGS) entry which is preliminary data.</text>
</comment>
<reference evidence="2 3" key="1">
    <citation type="submission" date="2020-08" db="EMBL/GenBank/DDBJ databases">
        <title>Genomic Encyclopedia of Type Strains, Phase IV (KMG-IV): sequencing the most valuable type-strain genomes for metagenomic binning, comparative biology and taxonomic classification.</title>
        <authorList>
            <person name="Goeker M."/>
        </authorList>
    </citation>
    <scope>NUCLEOTIDE SEQUENCE [LARGE SCALE GENOMIC DNA]</scope>
    <source>
        <strain evidence="2 3">DSM 102238</strain>
    </source>
</reference>
<feature type="region of interest" description="Disordered" evidence="1">
    <location>
        <begin position="187"/>
        <end position="220"/>
    </location>
</feature>
<gene>
    <name evidence="2" type="ORF">GGR04_003744</name>
</gene>
<evidence type="ECO:0000313" key="2">
    <source>
        <dbReference type="EMBL" id="MBB3999872.1"/>
    </source>
</evidence>
<sequence length="220" mass="23615">MFYIYLPFDDEELKHGADHYSQVAKVFLHGTKVDLSSIGSGDILYIFAHGRYGGGSQIVGTVKGFFGGNKTAYKTASEVASELAGYKLPKNFKDLRALVCWGGYVGGNTEWGKHTLRRVEGQAPFAGQLCSALKGKGYTNLNVTGYTGTVSFVGAKAPSYLSDILVTQGGAGAQAVKVGKLGDANSFAERDMPQTRARSGMSEQQGVNRSLSDSNRTVWY</sequence>
<evidence type="ECO:0000313" key="3">
    <source>
        <dbReference type="Proteomes" id="UP000542776"/>
    </source>
</evidence>
<organism evidence="2 3">
    <name type="scientific">Aureimonas pseudogalii</name>
    <dbReference type="NCBI Taxonomy" id="1744844"/>
    <lineage>
        <taxon>Bacteria</taxon>
        <taxon>Pseudomonadati</taxon>
        <taxon>Pseudomonadota</taxon>
        <taxon>Alphaproteobacteria</taxon>
        <taxon>Hyphomicrobiales</taxon>
        <taxon>Aurantimonadaceae</taxon>
        <taxon>Aureimonas</taxon>
    </lineage>
</organism>
<evidence type="ECO:0000256" key="1">
    <source>
        <dbReference type="SAM" id="MobiDB-lite"/>
    </source>
</evidence>
<dbReference type="AlphaFoldDB" id="A0A7W6H7E0"/>
<accession>A0A7W6H7E0</accession>
<dbReference type="EMBL" id="JACIEK010000013">
    <property type="protein sequence ID" value="MBB3999872.1"/>
    <property type="molecule type" value="Genomic_DNA"/>
</dbReference>
<name>A0A7W6H7E0_9HYPH</name>
<feature type="compositionally biased region" description="Polar residues" evidence="1">
    <location>
        <begin position="201"/>
        <end position="220"/>
    </location>
</feature>
<keyword evidence="3" id="KW-1185">Reference proteome</keyword>
<protein>
    <submittedName>
        <fullName evidence="2">Uncharacterized protein</fullName>
    </submittedName>
</protein>
<dbReference type="Proteomes" id="UP000542776">
    <property type="component" value="Unassembled WGS sequence"/>
</dbReference>
<dbReference type="RefSeq" id="WP_183201386.1">
    <property type="nucleotide sequence ID" value="NZ_JACIEK010000013.1"/>
</dbReference>